<accession>A0A914YA63</accession>
<dbReference type="Proteomes" id="UP000887577">
    <property type="component" value="Unplaced"/>
</dbReference>
<dbReference type="WBParaSite" id="PSU_v2.g16174.t1">
    <property type="protein sequence ID" value="PSU_v2.g16174.t1"/>
    <property type="gene ID" value="PSU_v2.g16174"/>
</dbReference>
<name>A0A914YA63_9BILA</name>
<organism evidence="1 2">
    <name type="scientific">Panagrolaimus superbus</name>
    <dbReference type="NCBI Taxonomy" id="310955"/>
    <lineage>
        <taxon>Eukaryota</taxon>
        <taxon>Metazoa</taxon>
        <taxon>Ecdysozoa</taxon>
        <taxon>Nematoda</taxon>
        <taxon>Chromadorea</taxon>
        <taxon>Rhabditida</taxon>
        <taxon>Tylenchina</taxon>
        <taxon>Panagrolaimomorpha</taxon>
        <taxon>Panagrolaimoidea</taxon>
        <taxon>Panagrolaimidae</taxon>
        <taxon>Panagrolaimus</taxon>
    </lineage>
</organism>
<protein>
    <submittedName>
        <fullName evidence="2">Uncharacterized protein</fullName>
    </submittedName>
</protein>
<reference evidence="2" key="1">
    <citation type="submission" date="2022-11" db="UniProtKB">
        <authorList>
            <consortium name="WormBaseParasite"/>
        </authorList>
    </citation>
    <scope>IDENTIFICATION</scope>
</reference>
<evidence type="ECO:0000313" key="1">
    <source>
        <dbReference type="Proteomes" id="UP000887577"/>
    </source>
</evidence>
<evidence type="ECO:0000313" key="2">
    <source>
        <dbReference type="WBParaSite" id="PSU_v2.g16174.t1"/>
    </source>
</evidence>
<proteinExistence type="predicted"/>
<keyword evidence="1" id="KW-1185">Reference proteome</keyword>
<dbReference type="AlphaFoldDB" id="A0A914YA63"/>
<sequence length="344" mass="40352">MDQNFEMKLCEALRAIGINIDQCYTVIVENMADKENISKLIKSYENIKYFLMIADKPHFNAVMKSIKYETNINGNYKDFDKIRNMFDLCLEINRQCRGINYKCPKNFPISTAFCHFIITDKQISCGTNATKVRDPHIFVPWGDRGEIDLIAMLDRLCCKLTHILQNGFLFQDKYFKTLIITFENYLTTTLSDEIAEIIYETVIKWMAFVKIGIAEVTLEAPFQASENRIKSCLALKYEEELDSEQILKLMELCRFCNDLRLKADEITDLPEHIKIAHIHYSNIIRNYNDFKMLIENDNDSLDPDDDDFIVPVFDYPKIMLRNHTFMTDENDISLYSVDWSKKKC</sequence>